<dbReference type="InterPro" id="IPR011059">
    <property type="entry name" value="Metal-dep_hydrolase_composite"/>
</dbReference>
<name>A0A4V2S5L5_9PSEU</name>
<dbReference type="PANTHER" id="PTHR43135">
    <property type="entry name" value="ALPHA-D-RIBOSE 1-METHYLPHOSPHONATE 5-TRIPHOSPHATE DIPHOSPHATASE"/>
    <property type="match status" value="1"/>
</dbReference>
<dbReference type="InterPro" id="IPR006680">
    <property type="entry name" value="Amidohydro-rel"/>
</dbReference>
<keyword evidence="2" id="KW-0378">Hydrolase</keyword>
<dbReference type="Pfam" id="PF01979">
    <property type="entry name" value="Amidohydro_1"/>
    <property type="match status" value="1"/>
</dbReference>
<dbReference type="OrthoDB" id="3514520at2"/>
<dbReference type="Gene3D" id="2.30.40.10">
    <property type="entry name" value="Urease, subunit C, domain 1"/>
    <property type="match status" value="1"/>
</dbReference>
<evidence type="ECO:0000313" key="2">
    <source>
        <dbReference type="EMBL" id="TCO52650.1"/>
    </source>
</evidence>
<proteinExistence type="predicted"/>
<dbReference type="CDD" id="cd01299">
    <property type="entry name" value="Met_dep_hydrolase_A"/>
    <property type="match status" value="1"/>
</dbReference>
<dbReference type="AlphaFoldDB" id="A0A4V2S5L5"/>
<dbReference type="RefSeq" id="WP_132124542.1">
    <property type="nucleotide sequence ID" value="NZ_SLWS01000012.1"/>
</dbReference>
<reference evidence="2 3" key="1">
    <citation type="submission" date="2019-03" db="EMBL/GenBank/DDBJ databases">
        <title>Genomic Encyclopedia of Type Strains, Phase IV (KMG-IV): sequencing the most valuable type-strain genomes for metagenomic binning, comparative biology and taxonomic classification.</title>
        <authorList>
            <person name="Goeker M."/>
        </authorList>
    </citation>
    <scope>NUCLEOTIDE SEQUENCE [LARGE SCALE GENOMIC DNA]</scope>
    <source>
        <strain evidence="2 3">DSM 45934</strain>
    </source>
</reference>
<dbReference type="InterPro" id="IPR032466">
    <property type="entry name" value="Metal_Hydrolase"/>
</dbReference>
<comment type="caution">
    <text evidence="2">The sequence shown here is derived from an EMBL/GenBank/DDBJ whole genome shotgun (WGS) entry which is preliminary data.</text>
</comment>
<dbReference type="GO" id="GO:0016810">
    <property type="term" value="F:hydrolase activity, acting on carbon-nitrogen (but not peptide) bonds"/>
    <property type="evidence" value="ECO:0007669"/>
    <property type="project" value="InterPro"/>
</dbReference>
<dbReference type="InterPro" id="IPR051781">
    <property type="entry name" value="Metallo-dep_Hydrolase"/>
</dbReference>
<gene>
    <name evidence="2" type="ORF">EV192_112382</name>
</gene>
<sequence length="386" mass="40407">MPQPWAVRARRVFDGETFFDQPGLVVVQDGTVTAVDFGTGLPSADLPVVDLGDVTLLPGLVDAHTHLVFDPPANVAEQMASEDDDTLLGRAREHAQQALRAGITTVRDLGDRNYLSLAVRAETAVDPRSGPELLVAGPPITSVGGHCWFLGGEAEGAGDLRAAVAERARRGVDVIKVMATGGNVTPGSDMRDSQYDFDELRVVVAAAHEAGLRVTAHAHGGKGIADAVRAGIDGIEHGTFLTPTGAEPDWATVRALGEAGTYLGVTVGGATLTPRLAAIRRGYARMRREGVRMVCASDAGVVAQKPHDCLPRVLPEFVSFSEATTIDGLRAVTSLAARSCGVADRKGRIAPGYDADLLAVAGNPVDSLAALSDVQAVFRRGQRVTT</sequence>
<dbReference type="Proteomes" id="UP000295680">
    <property type="component" value="Unassembled WGS sequence"/>
</dbReference>
<accession>A0A4V2S5L5</accession>
<protein>
    <submittedName>
        <fullName evidence="2">Imidazolonepropionase-like amidohydrolase</fullName>
    </submittedName>
</protein>
<organism evidence="2 3">
    <name type="scientific">Actinocrispum wychmicini</name>
    <dbReference type="NCBI Taxonomy" id="1213861"/>
    <lineage>
        <taxon>Bacteria</taxon>
        <taxon>Bacillati</taxon>
        <taxon>Actinomycetota</taxon>
        <taxon>Actinomycetes</taxon>
        <taxon>Pseudonocardiales</taxon>
        <taxon>Pseudonocardiaceae</taxon>
        <taxon>Actinocrispum</taxon>
    </lineage>
</organism>
<feature type="domain" description="Amidohydrolase-related" evidence="1">
    <location>
        <begin position="55"/>
        <end position="384"/>
    </location>
</feature>
<dbReference type="SUPFAM" id="SSF51338">
    <property type="entry name" value="Composite domain of metallo-dependent hydrolases"/>
    <property type="match status" value="2"/>
</dbReference>
<dbReference type="PANTHER" id="PTHR43135:SF3">
    <property type="entry name" value="ALPHA-D-RIBOSE 1-METHYLPHOSPHONATE 5-TRIPHOSPHATE DIPHOSPHATASE"/>
    <property type="match status" value="1"/>
</dbReference>
<dbReference type="Gene3D" id="3.20.20.140">
    <property type="entry name" value="Metal-dependent hydrolases"/>
    <property type="match status" value="1"/>
</dbReference>
<dbReference type="SUPFAM" id="SSF51556">
    <property type="entry name" value="Metallo-dependent hydrolases"/>
    <property type="match status" value="1"/>
</dbReference>
<evidence type="ECO:0000259" key="1">
    <source>
        <dbReference type="Pfam" id="PF01979"/>
    </source>
</evidence>
<dbReference type="EMBL" id="SLWS01000012">
    <property type="protein sequence ID" value="TCO52650.1"/>
    <property type="molecule type" value="Genomic_DNA"/>
</dbReference>
<dbReference type="InterPro" id="IPR057744">
    <property type="entry name" value="OTAase-like"/>
</dbReference>
<keyword evidence="3" id="KW-1185">Reference proteome</keyword>
<evidence type="ECO:0000313" key="3">
    <source>
        <dbReference type="Proteomes" id="UP000295680"/>
    </source>
</evidence>